<accession>A0A395WE06</accession>
<organism evidence="3 4">
    <name type="scientific">Holdemanella biformis</name>
    <dbReference type="NCBI Taxonomy" id="1735"/>
    <lineage>
        <taxon>Bacteria</taxon>
        <taxon>Bacillati</taxon>
        <taxon>Bacillota</taxon>
        <taxon>Erysipelotrichia</taxon>
        <taxon>Erysipelotrichales</taxon>
        <taxon>Erysipelotrichaceae</taxon>
        <taxon>Holdemanella</taxon>
    </lineage>
</organism>
<sequence>MSGEYLSVIISACMLVIAFITYNRGTRKMDGEQISNMAFLKNELEHIKSDLSDIKDSISEIKKGSNSMEVELSQIKEQITTLFKRVEALEDRNKNGY</sequence>
<evidence type="ECO:0000313" key="4">
    <source>
        <dbReference type="Proteomes" id="UP000265489"/>
    </source>
</evidence>
<evidence type="ECO:0000313" key="3">
    <source>
        <dbReference type="EMBL" id="RGU94057.1"/>
    </source>
</evidence>
<comment type="caution">
    <text evidence="3">The sequence shown here is derived from an EMBL/GenBank/DDBJ whole genome shotgun (WGS) entry which is preliminary data.</text>
</comment>
<dbReference type="Gene3D" id="1.20.5.340">
    <property type="match status" value="1"/>
</dbReference>
<evidence type="ECO:0000256" key="2">
    <source>
        <dbReference type="SAM" id="Phobius"/>
    </source>
</evidence>
<feature type="coiled-coil region" evidence="1">
    <location>
        <begin position="37"/>
        <end position="92"/>
    </location>
</feature>
<gene>
    <name evidence="3" type="ORF">DWW32_00650</name>
</gene>
<evidence type="ECO:0000256" key="1">
    <source>
        <dbReference type="SAM" id="Coils"/>
    </source>
</evidence>
<name>A0A395WE06_9FIRM</name>
<dbReference type="RefSeq" id="WP_118324289.1">
    <property type="nucleotide sequence ID" value="NZ_CATXNH010000004.1"/>
</dbReference>
<keyword evidence="2" id="KW-1133">Transmembrane helix</keyword>
<feature type="transmembrane region" description="Helical" evidence="2">
    <location>
        <begin position="6"/>
        <end position="23"/>
    </location>
</feature>
<proteinExistence type="predicted"/>
<dbReference type="Proteomes" id="UP000265489">
    <property type="component" value="Unassembled WGS sequence"/>
</dbReference>
<protein>
    <submittedName>
        <fullName evidence="3">Uncharacterized protein</fullName>
    </submittedName>
</protein>
<keyword evidence="2" id="KW-0812">Transmembrane</keyword>
<keyword evidence="1" id="KW-0175">Coiled coil</keyword>
<reference evidence="3 4" key="1">
    <citation type="submission" date="2018-08" db="EMBL/GenBank/DDBJ databases">
        <title>A genome reference for cultivated species of the human gut microbiota.</title>
        <authorList>
            <person name="Zou Y."/>
            <person name="Xue W."/>
            <person name="Luo G."/>
        </authorList>
    </citation>
    <scope>NUCLEOTIDE SEQUENCE [LARGE SCALE GENOMIC DNA]</scope>
    <source>
        <strain evidence="3 4">AF15-20</strain>
    </source>
</reference>
<dbReference type="EMBL" id="QRYQ01000001">
    <property type="protein sequence ID" value="RGU94057.1"/>
    <property type="molecule type" value="Genomic_DNA"/>
</dbReference>
<keyword evidence="2" id="KW-0472">Membrane</keyword>
<dbReference type="AlphaFoldDB" id="A0A395WE06"/>